<keyword evidence="2" id="KW-1185">Reference proteome</keyword>
<proteinExistence type="predicted"/>
<dbReference type="EMBL" id="AL929603">
    <property type="protein sequence ID" value="CAJ16605.1"/>
    <property type="molecule type" value="Genomic_DNA"/>
</dbReference>
<dbReference type="PaxDb" id="5691-CAJ16605"/>
<sequence length="66" mass="7772">MYWEMEGWELKESMKTKKNKMKQVVGNDNNIINYQNVSPLSLLLFKFLQKKTLESVVVNHVLVSEV</sequence>
<dbReference type="RefSeq" id="XP_001219092.1">
    <property type="nucleotide sequence ID" value="XM_001219091.1"/>
</dbReference>
<dbReference type="InParanoid" id="Q4GYH9"/>
<evidence type="ECO:0000313" key="2">
    <source>
        <dbReference type="Proteomes" id="UP000008524"/>
    </source>
</evidence>
<dbReference type="KEGG" id="tbr:TB927.1.3980"/>
<dbReference type="GeneID" id="4357472"/>
<reference evidence="2" key="2">
    <citation type="journal article" date="2005" name="Science">
        <title>The genome of the African trypanosome Trypanosoma brucei.</title>
        <authorList>
            <person name="Berriman M."/>
            <person name="Ghedin E."/>
            <person name="Hertz-Fowler C."/>
            <person name="Blandin G."/>
            <person name="Renauld H."/>
            <person name="Bartholomeu D.C."/>
            <person name="Lennard N.J."/>
            <person name="Caler E."/>
            <person name="Hamlin N.E."/>
            <person name="Haas B."/>
            <person name="Bohme U."/>
            <person name="Hannick L."/>
            <person name="Aslett M.A."/>
            <person name="Shallom J."/>
            <person name="Marcello L."/>
            <person name="Hou L."/>
            <person name="Wickstead B."/>
            <person name="Alsmark U.C."/>
            <person name="Arrowsmith C."/>
            <person name="Atkin R.J."/>
            <person name="Barron A.J."/>
            <person name="Bringaud F."/>
            <person name="Brooks K."/>
            <person name="Carrington M."/>
            <person name="Cherevach I."/>
            <person name="Chillingworth T.J."/>
            <person name="Churcher C."/>
            <person name="Clark L.N."/>
            <person name="Corton C.H."/>
            <person name="Cronin A."/>
            <person name="Davies R.M."/>
            <person name="Doggett J."/>
            <person name="Djikeng A."/>
            <person name="Feldblyum T."/>
            <person name="Field M.C."/>
            <person name="Fraser A."/>
            <person name="Goodhead I."/>
            <person name="Hance Z."/>
            <person name="Harper D."/>
            <person name="Harris B.R."/>
            <person name="Hauser H."/>
            <person name="Hostetler J."/>
            <person name="Ivens A."/>
            <person name="Jagels K."/>
            <person name="Johnson D."/>
            <person name="Johnson J."/>
            <person name="Jones K."/>
            <person name="Kerhornou A.X."/>
            <person name="Koo H."/>
            <person name="Larke N."/>
            <person name="Landfear S."/>
            <person name="Larkin C."/>
            <person name="Leech V."/>
            <person name="Line A."/>
            <person name="Lord A."/>
            <person name="Macleod A."/>
            <person name="Mooney P.J."/>
            <person name="Moule S."/>
            <person name="Martin D.M."/>
            <person name="Morgan G.W."/>
            <person name="Mungall K."/>
            <person name="Norbertczak H."/>
            <person name="Ormond D."/>
            <person name="Pai G."/>
            <person name="Peacock C.S."/>
            <person name="Peterson J."/>
            <person name="Quail M.A."/>
            <person name="Rabbinowitsch E."/>
            <person name="Rajandream M.A."/>
            <person name="Reitter C."/>
            <person name="Salzberg S.L."/>
            <person name="Sanders M."/>
            <person name="Schobel S."/>
            <person name="Sharp S."/>
            <person name="Simmonds M."/>
            <person name="Simpson A.J."/>
            <person name="Tallon L."/>
            <person name="Turner C.M."/>
            <person name="Tait A."/>
            <person name="Tivey A.R."/>
            <person name="Van Aken S."/>
            <person name="Walker D."/>
            <person name="Wanless D."/>
            <person name="Wang S."/>
            <person name="White B."/>
            <person name="White O."/>
            <person name="Whitehead S."/>
            <person name="Woodward J."/>
            <person name="Wortman J."/>
            <person name="Adams M.D."/>
            <person name="Embley T.M."/>
            <person name="Gull K."/>
            <person name="Ullu E."/>
            <person name="Barry J.D."/>
            <person name="Fairlamb A.H."/>
            <person name="Opperdoes F."/>
            <person name="Barrell B.G."/>
            <person name="Donelson J.E."/>
            <person name="Hall N."/>
            <person name="Fraser C.M."/>
            <person name="Melville S.E."/>
            <person name="El-Sayed N.M."/>
        </authorList>
    </citation>
    <scope>NUCLEOTIDE SEQUENCE [LARGE SCALE GENOMIC DNA]</scope>
    <source>
        <strain evidence="2">927/4 GUTat10.1</strain>
    </source>
</reference>
<organism evidence="1 2">
    <name type="scientific">Trypanosoma brucei brucei (strain 927/4 GUTat10.1)</name>
    <dbReference type="NCBI Taxonomy" id="185431"/>
    <lineage>
        <taxon>Eukaryota</taxon>
        <taxon>Discoba</taxon>
        <taxon>Euglenozoa</taxon>
        <taxon>Kinetoplastea</taxon>
        <taxon>Metakinetoplastina</taxon>
        <taxon>Trypanosomatida</taxon>
        <taxon>Trypanosomatidae</taxon>
        <taxon>Trypanosoma</taxon>
    </lineage>
</organism>
<accession>Q4GYH9</accession>
<gene>
    <name evidence="1" type="ORF">TB927.1.3980</name>
</gene>
<dbReference type="Proteomes" id="UP000008524">
    <property type="component" value="Chromosome 1"/>
</dbReference>
<dbReference type="AlphaFoldDB" id="Q4GYH9"/>
<protein>
    <submittedName>
        <fullName evidence="1">Uncharacterized protein</fullName>
    </submittedName>
</protein>
<name>Q4GYH9_TRYB2</name>
<reference evidence="1 2" key="1">
    <citation type="journal article" date="2003" name="Nucleic Acids Res.">
        <title>The DNA sequence of chromosome I of an African trypanosome: gene content, chromosome organisation, recombination and polymorphism.</title>
        <authorList>
            <person name="Hall N."/>
            <person name="Berriman M."/>
            <person name="Lennard N.J."/>
            <person name="Harris B.R."/>
            <person name="Hertz-Fowler C."/>
            <person name="Bart-Delabesse E.N."/>
            <person name="Gerrare C.S."/>
            <person name="Atkin R.J."/>
            <person name="Barron A.J."/>
            <person name="Bowman S."/>
            <person name="Bray-Allen S.P."/>
            <person name="Bringaud F."/>
            <person name="Clark L.N."/>
            <person name="Corton C.H."/>
            <person name="Cronin A."/>
            <person name="Davies R."/>
            <person name="Doggett J."/>
            <person name="Fraser A."/>
            <person name="Gruter E."/>
            <person name="Hall S."/>
            <person name="Harper A.D."/>
            <person name="Kay M.P."/>
            <person name="Leech V."/>
            <person name="Mayes R."/>
            <person name="Price C."/>
            <person name="Quail M.A."/>
            <person name="Rabbinowitch E."/>
            <person name="Reitter C."/>
            <person name="Rutherford K."/>
            <person name="Sasse J."/>
            <person name="Sharp S."/>
            <person name="Shownkeen R."/>
            <person name="Macleod A."/>
            <person name="Taylor S."/>
            <person name="Tweedie A."/>
            <person name="Turner C.M.R."/>
            <person name="Tait A."/>
            <person name="Gull K."/>
            <person name="Barrell B."/>
            <person name="Melville S.E."/>
        </authorList>
    </citation>
    <scope>NUCLEOTIDE SEQUENCE [LARGE SCALE GENOMIC DNA]</scope>
    <source>
        <strain evidence="1 2">927/4 GUTat10.1</strain>
    </source>
</reference>
<evidence type="ECO:0000313" key="1">
    <source>
        <dbReference type="EMBL" id="CAJ16605.1"/>
    </source>
</evidence>